<dbReference type="Proteomes" id="UP000283426">
    <property type="component" value="Unassembled WGS sequence"/>
</dbReference>
<organism evidence="2 3">
    <name type="scientific">Odoribacter splanchnicus</name>
    <dbReference type="NCBI Taxonomy" id="28118"/>
    <lineage>
        <taxon>Bacteria</taxon>
        <taxon>Pseudomonadati</taxon>
        <taxon>Bacteroidota</taxon>
        <taxon>Bacteroidia</taxon>
        <taxon>Bacteroidales</taxon>
        <taxon>Odoribacteraceae</taxon>
        <taxon>Odoribacter</taxon>
    </lineage>
</organism>
<proteinExistence type="predicted"/>
<reference evidence="2 3" key="1">
    <citation type="submission" date="2018-08" db="EMBL/GenBank/DDBJ databases">
        <title>A genome reference for cultivated species of the human gut microbiota.</title>
        <authorList>
            <person name="Zou Y."/>
            <person name="Xue W."/>
            <person name="Luo G."/>
        </authorList>
    </citation>
    <scope>NUCLEOTIDE SEQUENCE [LARGE SCALE GENOMIC DNA]</scope>
    <source>
        <strain evidence="2 3">AF14-6AC</strain>
    </source>
</reference>
<dbReference type="AlphaFoldDB" id="A0A412WQ64"/>
<name>A0A412WQ64_9BACT</name>
<dbReference type="EMBL" id="QRYW01000006">
    <property type="protein sequence ID" value="RGV29282.1"/>
    <property type="molecule type" value="Genomic_DNA"/>
</dbReference>
<accession>A0A412WQ64</accession>
<feature type="transmembrane region" description="Helical" evidence="1">
    <location>
        <begin position="98"/>
        <end position="118"/>
    </location>
</feature>
<dbReference type="PROSITE" id="PS51257">
    <property type="entry name" value="PROKAR_LIPOPROTEIN"/>
    <property type="match status" value="1"/>
</dbReference>
<keyword evidence="1" id="KW-0812">Transmembrane</keyword>
<protein>
    <submittedName>
        <fullName evidence="2">Uncharacterized protein</fullName>
    </submittedName>
</protein>
<sequence>MRIIIILIALSIFSCRSIQYVPVETVKTEKEYIDKIKRDSIYVRDSVFVLVKGDTVFRDKYHIVYRDRLMHDTVNISKTDSIAVPYPVEVVKNKVPSIMWWLIILLAAFSIPSVLKIIRFIRGKI</sequence>
<keyword evidence="1" id="KW-0472">Membrane</keyword>
<evidence type="ECO:0000256" key="1">
    <source>
        <dbReference type="SAM" id="Phobius"/>
    </source>
</evidence>
<evidence type="ECO:0000313" key="2">
    <source>
        <dbReference type="EMBL" id="RGV29282.1"/>
    </source>
</evidence>
<comment type="caution">
    <text evidence="2">The sequence shown here is derived from an EMBL/GenBank/DDBJ whole genome shotgun (WGS) entry which is preliminary data.</text>
</comment>
<evidence type="ECO:0000313" key="3">
    <source>
        <dbReference type="Proteomes" id="UP000283426"/>
    </source>
</evidence>
<dbReference type="RefSeq" id="WP_113028253.1">
    <property type="nucleotide sequence ID" value="NZ_QRYW01000006.1"/>
</dbReference>
<keyword evidence="1" id="KW-1133">Transmembrane helix</keyword>
<gene>
    <name evidence="2" type="ORF">DWW24_04165</name>
</gene>